<gene>
    <name evidence="1" type="ORF">BJG266_LOCUS12473</name>
    <name evidence="2" type="ORF">QVE165_LOCUS34619</name>
    <name evidence="3" type="ORF">QVE165_LOCUS34901</name>
</gene>
<reference evidence="1" key="1">
    <citation type="submission" date="2021-02" db="EMBL/GenBank/DDBJ databases">
        <authorList>
            <person name="Nowell W R."/>
        </authorList>
    </citation>
    <scope>NUCLEOTIDE SEQUENCE</scope>
</reference>
<dbReference type="OrthoDB" id="10018188at2759"/>
<organism evidence="1 5">
    <name type="scientific">Adineta steineri</name>
    <dbReference type="NCBI Taxonomy" id="433720"/>
    <lineage>
        <taxon>Eukaryota</taxon>
        <taxon>Metazoa</taxon>
        <taxon>Spiralia</taxon>
        <taxon>Gnathifera</taxon>
        <taxon>Rotifera</taxon>
        <taxon>Eurotatoria</taxon>
        <taxon>Bdelloidea</taxon>
        <taxon>Adinetida</taxon>
        <taxon>Adinetidae</taxon>
        <taxon>Adineta</taxon>
    </lineage>
</organism>
<evidence type="ECO:0000313" key="2">
    <source>
        <dbReference type="EMBL" id="CAF1362341.1"/>
    </source>
</evidence>
<comment type="caution">
    <text evidence="1">The sequence shown here is derived from an EMBL/GenBank/DDBJ whole genome shotgun (WGS) entry which is preliminary data.</text>
</comment>
<keyword evidence="4" id="KW-1185">Reference proteome</keyword>
<proteinExistence type="predicted"/>
<accession>A0A814C7R8</accession>
<dbReference type="EMBL" id="CAJNOI010000048">
    <property type="protein sequence ID" value="CAF0937882.1"/>
    <property type="molecule type" value="Genomic_DNA"/>
</dbReference>
<name>A0A814C7R8_9BILA</name>
<dbReference type="AlphaFoldDB" id="A0A814C7R8"/>
<dbReference type="Proteomes" id="UP000663877">
    <property type="component" value="Unassembled WGS sequence"/>
</dbReference>
<evidence type="ECO:0000313" key="3">
    <source>
        <dbReference type="EMBL" id="CAF1367387.1"/>
    </source>
</evidence>
<protein>
    <recommendedName>
        <fullName evidence="6">Essential protein Yae1 N-terminal domain-containing protein</fullName>
    </recommendedName>
</protein>
<sequence length="132" mass="15097">MTNDTTIDPLDFASSLDERLVENGQQEGRQYGYQRGFRQGFNRGLDYAIENHREIAIIAAYCEHLQQSLNSTNDSNPRQKRLLNGILESCREFRSLVPSTPRYAELLASIRARHQHLTGSNNHTTEKTTLAF</sequence>
<evidence type="ECO:0008006" key="6">
    <source>
        <dbReference type="Google" id="ProtNLM"/>
    </source>
</evidence>
<evidence type="ECO:0000313" key="4">
    <source>
        <dbReference type="Proteomes" id="UP000663832"/>
    </source>
</evidence>
<dbReference type="EMBL" id="CAJNOM010000334">
    <property type="protein sequence ID" value="CAF1367387.1"/>
    <property type="molecule type" value="Genomic_DNA"/>
</dbReference>
<evidence type="ECO:0000313" key="1">
    <source>
        <dbReference type="EMBL" id="CAF0937882.1"/>
    </source>
</evidence>
<dbReference type="Proteomes" id="UP000663832">
    <property type="component" value="Unassembled WGS sequence"/>
</dbReference>
<evidence type="ECO:0000313" key="5">
    <source>
        <dbReference type="Proteomes" id="UP000663877"/>
    </source>
</evidence>
<dbReference type="EMBL" id="CAJNOM010000328">
    <property type="protein sequence ID" value="CAF1362341.1"/>
    <property type="molecule type" value="Genomic_DNA"/>
</dbReference>